<proteinExistence type="predicted"/>
<sequence length="435" mass="42140">MGAGHGQMVPAVLGPMVSGMGPAPALYRLAPDVVNSLAAMAGPPGRMPLVYTGDTSSSLSALRDDLLRTYTGLCSALGEAPRSDLMAGNLPAAAALGLPMPPTGALTGGFGFGLGRMLPPLPGGQLALPAPPLPSQLLTSSAAAPISRLDDLALGSATGLGGGATGMMGLGGGLGIEGVGSGADAPSRMLSAGPGLGGGGGGGGYLGGLRSLSAGTANPYALETMPGLAHRGGAGRSFGSGLPPIPGVGGGAAATQAWPMGRPGGAAYGGAAYGGAYGGAGPQAAYGRTGALGAGGLDGPRVGMVTGLTRPQDPNGDMLGEESALVYPPAGRDFSGAPSAAARGAMWAPGGYGARGQAIDPMDDLKFRAGPKKSVLIEDVTPGGGRIGALPGEGGNLESYLQDFARDRSKPNPLATRGLPPVGGGAAPDRYRMPF</sequence>
<evidence type="ECO:0000256" key="1">
    <source>
        <dbReference type="SAM" id="MobiDB-lite"/>
    </source>
</evidence>
<comment type="caution">
    <text evidence="2">The sequence shown here is derived from an EMBL/GenBank/DDBJ whole genome shotgun (WGS) entry which is preliminary data.</text>
</comment>
<feature type="region of interest" description="Disordered" evidence="1">
    <location>
        <begin position="408"/>
        <end position="435"/>
    </location>
</feature>
<keyword evidence="3" id="KW-1185">Reference proteome</keyword>
<reference evidence="2" key="1">
    <citation type="journal article" date="2020" name="bioRxiv">
        <title>Comparative genomics of Chlamydomonas.</title>
        <authorList>
            <person name="Craig R.J."/>
            <person name="Hasan A.R."/>
            <person name="Ness R.W."/>
            <person name="Keightley P.D."/>
        </authorList>
    </citation>
    <scope>NUCLEOTIDE SEQUENCE</scope>
    <source>
        <strain evidence="2">CCAP 11/70</strain>
    </source>
</reference>
<gene>
    <name evidence="2" type="ORF">HYH03_018033</name>
</gene>
<name>A0A835XL86_9CHLO</name>
<protein>
    <submittedName>
        <fullName evidence="2">Uncharacterized protein</fullName>
    </submittedName>
</protein>
<evidence type="ECO:0000313" key="2">
    <source>
        <dbReference type="EMBL" id="KAG2483095.1"/>
    </source>
</evidence>
<dbReference type="Proteomes" id="UP000612055">
    <property type="component" value="Unassembled WGS sequence"/>
</dbReference>
<dbReference type="EMBL" id="JAEHOE010000190">
    <property type="protein sequence ID" value="KAG2483095.1"/>
    <property type="molecule type" value="Genomic_DNA"/>
</dbReference>
<accession>A0A835XL86</accession>
<dbReference type="OrthoDB" id="545435at2759"/>
<dbReference type="AlphaFoldDB" id="A0A835XL86"/>
<organism evidence="2 3">
    <name type="scientific">Edaphochlamys debaryana</name>
    <dbReference type="NCBI Taxonomy" id="47281"/>
    <lineage>
        <taxon>Eukaryota</taxon>
        <taxon>Viridiplantae</taxon>
        <taxon>Chlorophyta</taxon>
        <taxon>core chlorophytes</taxon>
        <taxon>Chlorophyceae</taxon>
        <taxon>CS clade</taxon>
        <taxon>Chlamydomonadales</taxon>
        <taxon>Chlamydomonadales incertae sedis</taxon>
        <taxon>Edaphochlamys</taxon>
    </lineage>
</organism>
<evidence type="ECO:0000313" key="3">
    <source>
        <dbReference type="Proteomes" id="UP000612055"/>
    </source>
</evidence>